<sequence>MATSRDPMPHVFVFPPEEEQLAHPPFCYFDATESTVTDYDEDDDDDDDDDDSPSDSQYIDVALDFIRDSHDAPIYRRASLDEPSDTPRKGGKRPSSVLPFINYRNDGGPRELPEDIAEVVKVRRNEGKVDPSAANSTQRSRSIKLPFQKALRSIKNVARASSSRKPHVKSIWSSSSSVPSKEEVKPQPPSPVLTPPLLIRKPSRRLSQLFIRSNNRSNVDLISTTASEPEQAPAPPPKSPPKTSSPVISTAQSSSLPYLRNTDTSPSVDDLGDANTSQLISQSLSSSTSKRSSKRLSVVDLHRLFTFSASSILVEDQDSSPRPSPPPLLDTASTTSSTSSHNYLPIDFSPTFGSDGNLASNGKSNTQWRATQVQQHHSSGEPVGVPRDIDVEMRLDSLHFDSLSFDPEDFDVSMAVAGNQRL</sequence>
<feature type="compositionally biased region" description="Low complexity" evidence="1">
    <location>
        <begin position="329"/>
        <end position="340"/>
    </location>
</feature>
<reference evidence="3" key="2">
    <citation type="submission" date="2015-01" db="EMBL/GenBank/DDBJ databases">
        <title>Evolutionary Origins and Diversification of the Mycorrhizal Mutualists.</title>
        <authorList>
            <consortium name="DOE Joint Genome Institute"/>
            <consortium name="Mycorrhizal Genomics Consortium"/>
            <person name="Kohler A."/>
            <person name="Kuo A."/>
            <person name="Nagy L.G."/>
            <person name="Floudas D."/>
            <person name="Copeland A."/>
            <person name="Barry K.W."/>
            <person name="Cichocki N."/>
            <person name="Veneault-Fourrey C."/>
            <person name="LaButti K."/>
            <person name="Lindquist E.A."/>
            <person name="Lipzen A."/>
            <person name="Lundell T."/>
            <person name="Morin E."/>
            <person name="Murat C."/>
            <person name="Riley R."/>
            <person name="Ohm R."/>
            <person name="Sun H."/>
            <person name="Tunlid A."/>
            <person name="Henrissat B."/>
            <person name="Grigoriev I.V."/>
            <person name="Hibbett D.S."/>
            <person name="Martin F."/>
        </authorList>
    </citation>
    <scope>NUCLEOTIDE SEQUENCE [LARGE SCALE GENOMIC DNA]</scope>
    <source>
        <strain evidence="3">F 1598</strain>
    </source>
</reference>
<proteinExistence type="predicted"/>
<dbReference type="HOGENOM" id="CLU_045422_0_0_1"/>
<feature type="compositionally biased region" description="Acidic residues" evidence="1">
    <location>
        <begin position="38"/>
        <end position="53"/>
    </location>
</feature>
<feature type="region of interest" description="Disordered" evidence="1">
    <location>
        <begin position="32"/>
        <end position="57"/>
    </location>
</feature>
<evidence type="ECO:0000256" key="1">
    <source>
        <dbReference type="SAM" id="MobiDB-lite"/>
    </source>
</evidence>
<feature type="compositionally biased region" description="Polar residues" evidence="1">
    <location>
        <begin position="247"/>
        <end position="267"/>
    </location>
</feature>
<accession>A0A0C3B3W6</accession>
<name>A0A0C3B3W6_PILCF</name>
<feature type="region of interest" description="Disordered" evidence="1">
    <location>
        <begin position="126"/>
        <end position="199"/>
    </location>
</feature>
<dbReference type="OrthoDB" id="3066311at2759"/>
<feature type="compositionally biased region" description="Basic and acidic residues" evidence="1">
    <location>
        <begin position="76"/>
        <end position="88"/>
    </location>
</feature>
<keyword evidence="3" id="KW-1185">Reference proteome</keyword>
<dbReference type="Proteomes" id="UP000054166">
    <property type="component" value="Unassembled WGS sequence"/>
</dbReference>
<feature type="region of interest" description="Disordered" evidence="1">
    <location>
        <begin position="314"/>
        <end position="341"/>
    </location>
</feature>
<dbReference type="InParanoid" id="A0A0C3B3W6"/>
<gene>
    <name evidence="2" type="ORF">PILCRDRAFT_822198</name>
</gene>
<reference evidence="2 3" key="1">
    <citation type="submission" date="2014-04" db="EMBL/GenBank/DDBJ databases">
        <authorList>
            <consortium name="DOE Joint Genome Institute"/>
            <person name="Kuo A."/>
            <person name="Tarkka M."/>
            <person name="Buscot F."/>
            <person name="Kohler A."/>
            <person name="Nagy L.G."/>
            <person name="Floudas D."/>
            <person name="Copeland A."/>
            <person name="Barry K.W."/>
            <person name="Cichocki N."/>
            <person name="Veneault-Fourrey C."/>
            <person name="LaButti K."/>
            <person name="Lindquist E.A."/>
            <person name="Lipzen A."/>
            <person name="Lundell T."/>
            <person name="Morin E."/>
            <person name="Murat C."/>
            <person name="Sun H."/>
            <person name="Tunlid A."/>
            <person name="Henrissat B."/>
            <person name="Grigoriev I.V."/>
            <person name="Hibbett D.S."/>
            <person name="Martin F."/>
            <person name="Nordberg H.P."/>
            <person name="Cantor M.N."/>
            <person name="Hua S.X."/>
        </authorList>
    </citation>
    <scope>NUCLEOTIDE SEQUENCE [LARGE SCALE GENOMIC DNA]</scope>
    <source>
        <strain evidence="2 3">F 1598</strain>
    </source>
</reference>
<dbReference type="EMBL" id="KN833002">
    <property type="protein sequence ID" value="KIM80898.1"/>
    <property type="molecule type" value="Genomic_DNA"/>
</dbReference>
<feature type="region of interest" description="Disordered" evidence="1">
    <location>
        <begin position="217"/>
        <end position="274"/>
    </location>
</feature>
<feature type="region of interest" description="Disordered" evidence="1">
    <location>
        <begin position="76"/>
        <end position="112"/>
    </location>
</feature>
<evidence type="ECO:0000313" key="2">
    <source>
        <dbReference type="EMBL" id="KIM80898.1"/>
    </source>
</evidence>
<dbReference type="AlphaFoldDB" id="A0A0C3B3W6"/>
<organism evidence="2 3">
    <name type="scientific">Piloderma croceum (strain F 1598)</name>
    <dbReference type="NCBI Taxonomy" id="765440"/>
    <lineage>
        <taxon>Eukaryota</taxon>
        <taxon>Fungi</taxon>
        <taxon>Dikarya</taxon>
        <taxon>Basidiomycota</taxon>
        <taxon>Agaricomycotina</taxon>
        <taxon>Agaricomycetes</taxon>
        <taxon>Agaricomycetidae</taxon>
        <taxon>Atheliales</taxon>
        <taxon>Atheliaceae</taxon>
        <taxon>Piloderma</taxon>
    </lineage>
</organism>
<evidence type="ECO:0000313" key="3">
    <source>
        <dbReference type="Proteomes" id="UP000054166"/>
    </source>
</evidence>
<protein>
    <submittedName>
        <fullName evidence="2">Uncharacterized protein</fullName>
    </submittedName>
</protein>